<evidence type="ECO:0000259" key="5">
    <source>
        <dbReference type="Pfam" id="PF22780"/>
    </source>
</evidence>
<dbReference type="Gene3D" id="3.50.50.60">
    <property type="entry name" value="FAD/NAD(P)-binding domain"/>
    <property type="match status" value="1"/>
</dbReference>
<reference evidence="6 7" key="1">
    <citation type="journal article" date="2015" name="Nature">
        <title>rRNA introns, odd ribosomes, and small enigmatic genomes across a large radiation of phyla.</title>
        <authorList>
            <person name="Brown C.T."/>
            <person name="Hug L.A."/>
            <person name="Thomas B.C."/>
            <person name="Sharon I."/>
            <person name="Castelle C.J."/>
            <person name="Singh A."/>
            <person name="Wilkins M.J."/>
            <person name="Williams K.H."/>
            <person name="Banfield J.F."/>
        </authorList>
    </citation>
    <scope>NUCLEOTIDE SEQUENCE [LARGE SCALE GENOMIC DNA]</scope>
</reference>
<protein>
    <submittedName>
        <fullName evidence="6">NAD(FAD)-utilizing dehydrogenase</fullName>
    </submittedName>
</protein>
<dbReference type="SUPFAM" id="SSF160996">
    <property type="entry name" value="HI0933 insert domain-like"/>
    <property type="match status" value="1"/>
</dbReference>
<evidence type="ECO:0000256" key="1">
    <source>
        <dbReference type="ARBA" id="ARBA00001974"/>
    </source>
</evidence>
<organism evidence="6 7">
    <name type="scientific">Candidatus Uhrbacteria bacterium GW2011_GWF2_41_16</name>
    <dbReference type="NCBI Taxonomy" id="1618997"/>
    <lineage>
        <taxon>Bacteria</taxon>
        <taxon>Candidatus Uhriibacteriota</taxon>
    </lineage>
</organism>
<dbReference type="Pfam" id="PF03486">
    <property type="entry name" value="HI0933_like"/>
    <property type="match status" value="1"/>
</dbReference>
<dbReference type="PANTHER" id="PTHR42887:SF2">
    <property type="entry name" value="OS12G0638800 PROTEIN"/>
    <property type="match status" value="1"/>
</dbReference>
<dbReference type="PANTHER" id="PTHR42887">
    <property type="entry name" value="OS12G0638800 PROTEIN"/>
    <property type="match status" value="1"/>
</dbReference>
<dbReference type="InterPro" id="IPR036188">
    <property type="entry name" value="FAD/NAD-bd_sf"/>
</dbReference>
<evidence type="ECO:0000256" key="3">
    <source>
        <dbReference type="ARBA" id="ARBA00022827"/>
    </source>
</evidence>
<keyword evidence="2" id="KW-0285">Flavoprotein</keyword>
<evidence type="ECO:0000259" key="4">
    <source>
        <dbReference type="Pfam" id="PF03486"/>
    </source>
</evidence>
<dbReference type="Proteomes" id="UP000034746">
    <property type="component" value="Unassembled WGS sequence"/>
</dbReference>
<comment type="cofactor">
    <cofactor evidence="1">
        <name>FAD</name>
        <dbReference type="ChEBI" id="CHEBI:57692"/>
    </cofactor>
</comment>
<evidence type="ECO:0000313" key="6">
    <source>
        <dbReference type="EMBL" id="KKR98609.1"/>
    </source>
</evidence>
<dbReference type="EMBL" id="LCAU01000002">
    <property type="protein sequence ID" value="KKR98609.1"/>
    <property type="molecule type" value="Genomic_DNA"/>
</dbReference>
<dbReference type="Gene3D" id="1.10.8.260">
    <property type="entry name" value="HI0933 insert domain-like"/>
    <property type="match status" value="1"/>
</dbReference>
<accession>A0A0G0VCM6</accession>
<dbReference type="NCBIfam" id="TIGR00275">
    <property type="entry name" value="aminoacetone oxidase family FAD-binding enzyme"/>
    <property type="match status" value="1"/>
</dbReference>
<dbReference type="InterPro" id="IPR057661">
    <property type="entry name" value="RsdA/BaiN/AoA(So)_Rossmann"/>
</dbReference>
<dbReference type="AlphaFoldDB" id="A0A0G0VCM6"/>
<dbReference type="SUPFAM" id="SSF51905">
    <property type="entry name" value="FAD/NAD(P)-binding domain"/>
    <property type="match status" value="1"/>
</dbReference>
<dbReference type="PATRIC" id="fig|1618997.3.peg.320"/>
<comment type="caution">
    <text evidence="6">The sequence shown here is derived from an EMBL/GenBank/DDBJ whole genome shotgun (WGS) entry which is preliminary data.</text>
</comment>
<evidence type="ECO:0000313" key="7">
    <source>
        <dbReference type="Proteomes" id="UP000034746"/>
    </source>
</evidence>
<sequence length="410" mass="44643">MNVAIIGGGAAGLMTAATILEKNSEINIFLIEKNNGLGKKVMISGGGRCNVTTGIRDVRTVLTNYPRGSKFLSSAMHQFSPRDIYEWFESHGVPLKTERDARVFPQSDNGKDIVAVFEQLFRHPNIHVLLNTSVTQIKKDKKGFQIFFKENETPLQVEKVVLTTGGQAYRHTGSTGDGYTFAASLGHSITKLTPSLNAFFTKETWPAQISGLSFSKATITATCSKPISFTGPFLFTHKGLSGPAIFALSSLITFEWDDSKQPLNISIDLFPDISEDALRHKIETVIASNPKRNWLNTMATIIPKSLALIVCEKLSLSPEKHTGDVPKKDLIRSLSWIKSIPLHVKGRDAGDEFVTAGGVELTEVNPSTMESNICPGLFFAGEILNIDGFTGGFNLQASWATGHLAGENIG</sequence>
<dbReference type="InterPro" id="IPR055178">
    <property type="entry name" value="RsdA/BaiN/AoA(So)-like_dom"/>
</dbReference>
<evidence type="ECO:0000256" key="2">
    <source>
        <dbReference type="ARBA" id="ARBA00022630"/>
    </source>
</evidence>
<feature type="domain" description="RsdA/BaiN/AoA(So)-like insert" evidence="5">
    <location>
        <begin position="194"/>
        <end position="347"/>
    </location>
</feature>
<gene>
    <name evidence="6" type="ORF">UU48_C0002G0144</name>
</gene>
<dbReference type="InterPro" id="IPR023166">
    <property type="entry name" value="BaiN-like_dom_sf"/>
</dbReference>
<keyword evidence="3" id="KW-0274">FAD</keyword>
<proteinExistence type="predicted"/>
<dbReference type="Gene3D" id="2.40.30.10">
    <property type="entry name" value="Translation factors"/>
    <property type="match status" value="1"/>
</dbReference>
<dbReference type="Pfam" id="PF22780">
    <property type="entry name" value="HI0933_like_1st"/>
    <property type="match status" value="1"/>
</dbReference>
<dbReference type="InterPro" id="IPR004792">
    <property type="entry name" value="BaiN-like"/>
</dbReference>
<feature type="domain" description="RsdA/BaiN/AoA(So)-like Rossmann fold-like" evidence="4">
    <location>
        <begin position="2"/>
        <end position="407"/>
    </location>
</feature>
<name>A0A0G0VCM6_9BACT</name>